<dbReference type="CDD" id="cd20524">
    <property type="entry name" value="CYCLIN_CCNH_rpt1"/>
    <property type="match status" value="1"/>
</dbReference>
<evidence type="ECO:0000256" key="1">
    <source>
        <dbReference type="ARBA" id="ARBA00008638"/>
    </source>
</evidence>
<dbReference type="SUPFAM" id="SSF47954">
    <property type="entry name" value="Cyclin-like"/>
    <property type="match status" value="2"/>
</dbReference>
<feature type="domain" description="Cyclin N-terminal" evidence="4">
    <location>
        <begin position="9"/>
        <end position="82"/>
    </location>
</feature>
<evidence type="ECO:0000256" key="3">
    <source>
        <dbReference type="SAM" id="MobiDB-lite"/>
    </source>
</evidence>
<dbReference type="CDD" id="cd20525">
    <property type="entry name" value="CYCLIN_CCNH_rpt2"/>
    <property type="match status" value="1"/>
</dbReference>
<keyword evidence="2" id="KW-0195">Cyclin</keyword>
<proteinExistence type="inferred from homology"/>
<dbReference type="GO" id="GO:0006357">
    <property type="term" value="P:regulation of transcription by RNA polymerase II"/>
    <property type="evidence" value="ECO:0007669"/>
    <property type="project" value="InterPro"/>
</dbReference>
<dbReference type="GO" id="GO:0016538">
    <property type="term" value="F:cyclin-dependent protein serine/threonine kinase regulator activity"/>
    <property type="evidence" value="ECO:0007669"/>
    <property type="project" value="InterPro"/>
</dbReference>
<dbReference type="Gene3D" id="1.10.472.10">
    <property type="entry name" value="Cyclin-like"/>
    <property type="match status" value="2"/>
</dbReference>
<sequence length="244" mass="27482">MWPGVRWSAFAYFKRFYVRHSSMEYSPKSVMMGCFYLAAKIEEFNVSIDDFIRNLRSGTPESNTETILSLEPVIMLKLDYHLTVHSPFRPMEGHLIDMKNSDCCANDVDLECVRPGAEKFYQKGLVTDVMLLFPPAQIALAAVRHGLLLAGKPATIVDDYVHSKLLPEDATSANKLIARLDEIIECVERQGQIQPQETTDRLQTRMQQWNKLQIALEQRTKMRVSGPGGGGLAGDEANNSDDDD</sequence>
<keyword evidence="6" id="KW-1185">Reference proteome</keyword>
<accession>A0A914W898</accession>
<evidence type="ECO:0000259" key="4">
    <source>
        <dbReference type="Pfam" id="PF00134"/>
    </source>
</evidence>
<feature type="region of interest" description="Disordered" evidence="3">
    <location>
        <begin position="222"/>
        <end position="244"/>
    </location>
</feature>
<organism evidence="6 7">
    <name type="scientific">Plectus sambesii</name>
    <dbReference type="NCBI Taxonomy" id="2011161"/>
    <lineage>
        <taxon>Eukaryota</taxon>
        <taxon>Metazoa</taxon>
        <taxon>Ecdysozoa</taxon>
        <taxon>Nematoda</taxon>
        <taxon>Chromadorea</taxon>
        <taxon>Plectida</taxon>
        <taxon>Plectina</taxon>
        <taxon>Plectoidea</taxon>
        <taxon>Plectidae</taxon>
        <taxon>Plectus</taxon>
    </lineage>
</organism>
<dbReference type="PANTHER" id="PTHR10026">
    <property type="entry name" value="CYCLIN"/>
    <property type="match status" value="1"/>
</dbReference>
<comment type="similarity">
    <text evidence="1">Belongs to the cyclin family. Cyclin C subfamily.</text>
</comment>
<protein>
    <submittedName>
        <fullName evidence="7">Cyclin-H</fullName>
    </submittedName>
</protein>
<evidence type="ECO:0000256" key="2">
    <source>
        <dbReference type="ARBA" id="ARBA00023127"/>
    </source>
</evidence>
<dbReference type="WBParaSite" id="PSAMB.scaffold3299size18861.g21021.t1">
    <property type="protein sequence ID" value="PSAMB.scaffold3299size18861.g21021.t1"/>
    <property type="gene ID" value="PSAMB.scaffold3299size18861.g21021"/>
</dbReference>
<dbReference type="Pfam" id="PF16899">
    <property type="entry name" value="Cyclin_C_2"/>
    <property type="match status" value="1"/>
</dbReference>
<evidence type="ECO:0000313" key="6">
    <source>
        <dbReference type="Proteomes" id="UP000887566"/>
    </source>
</evidence>
<evidence type="ECO:0000259" key="5">
    <source>
        <dbReference type="Pfam" id="PF16899"/>
    </source>
</evidence>
<name>A0A914W898_9BILA</name>
<dbReference type="InterPro" id="IPR006671">
    <property type="entry name" value="Cyclin_N"/>
</dbReference>
<dbReference type="AlphaFoldDB" id="A0A914W898"/>
<dbReference type="InterPro" id="IPR043198">
    <property type="entry name" value="Cyclin/Ssn8"/>
</dbReference>
<evidence type="ECO:0000313" key="7">
    <source>
        <dbReference type="WBParaSite" id="PSAMB.scaffold3299size18861.g21021.t1"/>
    </source>
</evidence>
<feature type="domain" description="Cyclin C-terminal" evidence="5">
    <location>
        <begin position="87"/>
        <end position="185"/>
    </location>
</feature>
<reference evidence="7" key="1">
    <citation type="submission" date="2022-11" db="UniProtKB">
        <authorList>
            <consortium name="WormBaseParasite"/>
        </authorList>
    </citation>
    <scope>IDENTIFICATION</scope>
</reference>
<dbReference type="Proteomes" id="UP000887566">
    <property type="component" value="Unplaced"/>
</dbReference>
<dbReference type="InterPro" id="IPR036915">
    <property type="entry name" value="Cyclin-like_sf"/>
</dbReference>
<dbReference type="InterPro" id="IPR031658">
    <property type="entry name" value="Cyclin_C_2"/>
</dbReference>
<dbReference type="Pfam" id="PF00134">
    <property type="entry name" value="Cyclin_N"/>
    <property type="match status" value="1"/>
</dbReference>